<dbReference type="OrthoDB" id="7484295at2759"/>
<dbReference type="PANTHER" id="PTHR11505">
    <property type="entry name" value="L1 TRANSPOSABLE ELEMENT-RELATED"/>
    <property type="match status" value="1"/>
</dbReference>
<evidence type="ECO:0000313" key="3">
    <source>
        <dbReference type="EnsemblMetazoa" id="XP_038060387.1"/>
    </source>
</evidence>
<dbReference type="GeneID" id="119731312"/>
<dbReference type="Gene3D" id="3.30.70.1820">
    <property type="entry name" value="L1 transposable element, RRM domain"/>
    <property type="match status" value="1"/>
</dbReference>
<dbReference type="EnsemblMetazoa" id="XM_038204459.1">
    <property type="protein sequence ID" value="XP_038060387.1"/>
    <property type="gene ID" value="LOC119731312"/>
</dbReference>
<feature type="coiled-coil region" evidence="1">
    <location>
        <begin position="114"/>
        <end position="141"/>
    </location>
</feature>
<feature type="region of interest" description="Disordered" evidence="2">
    <location>
        <begin position="1"/>
        <end position="24"/>
    </location>
</feature>
<protein>
    <submittedName>
        <fullName evidence="3">Uncharacterized protein</fullName>
    </submittedName>
</protein>
<dbReference type="InterPro" id="IPR004244">
    <property type="entry name" value="Transposase_22"/>
</dbReference>
<keyword evidence="4" id="KW-1185">Reference proteome</keyword>
<dbReference type="RefSeq" id="XP_038060387.1">
    <property type="nucleotide sequence ID" value="XM_038204459.1"/>
</dbReference>
<dbReference type="AlphaFoldDB" id="A0A914A969"/>
<evidence type="ECO:0000313" key="4">
    <source>
        <dbReference type="Proteomes" id="UP000887568"/>
    </source>
</evidence>
<accession>A0A914A969</accession>
<evidence type="ECO:0000256" key="2">
    <source>
        <dbReference type="SAM" id="MobiDB-lite"/>
    </source>
</evidence>
<name>A0A914A969_PATMI</name>
<dbReference type="OMA" id="RINGMKE"/>
<keyword evidence="1" id="KW-0175">Coiled coil</keyword>
<organism evidence="3 4">
    <name type="scientific">Patiria miniata</name>
    <name type="common">Bat star</name>
    <name type="synonym">Asterina miniata</name>
    <dbReference type="NCBI Taxonomy" id="46514"/>
    <lineage>
        <taxon>Eukaryota</taxon>
        <taxon>Metazoa</taxon>
        <taxon>Echinodermata</taxon>
        <taxon>Eleutherozoa</taxon>
        <taxon>Asterozoa</taxon>
        <taxon>Asteroidea</taxon>
        <taxon>Valvatacea</taxon>
        <taxon>Valvatida</taxon>
        <taxon>Asterinidae</taxon>
        <taxon>Patiria</taxon>
    </lineage>
</organism>
<reference evidence="3" key="1">
    <citation type="submission" date="2022-11" db="UniProtKB">
        <authorList>
            <consortium name="EnsemblMetazoa"/>
        </authorList>
    </citation>
    <scope>IDENTIFICATION</scope>
</reference>
<proteinExistence type="predicted"/>
<dbReference type="Proteomes" id="UP000887568">
    <property type="component" value="Unplaced"/>
</dbReference>
<sequence length="280" mass="31454">MPPKREKKQQSVSESTISPEAACAEPTVAHTIAVDDKSTTPAGNSLLAALRSEIRDMKSGIEGKLDLVISNQHSLLHRIDEIESRHTEIEKSVSYTSEAIEDVRAASTNQQSKLTKLTSELDVAESKITRLEETAIRLERYSRSYNLRFGGIAELPNERADYPYEKIKQILKEKCDMEPEIENAHRSGRPTQGKTRHILAKFMYRPERQAVLLKAKAALSGCGIYLIEDLPAADLIKKKSLKEIMHKAYVAGKKPIFRNGQLYINGQRFTPDLQPAPRTD</sequence>
<evidence type="ECO:0000256" key="1">
    <source>
        <dbReference type="SAM" id="Coils"/>
    </source>
</evidence>